<evidence type="ECO:0000313" key="10">
    <source>
        <dbReference type="Proteomes" id="UP000275232"/>
    </source>
</evidence>
<evidence type="ECO:0000256" key="5">
    <source>
        <dbReference type="SAM" id="MobiDB-lite"/>
    </source>
</evidence>
<keyword evidence="9" id="KW-0675">Receptor</keyword>
<dbReference type="Gene3D" id="2.40.170.20">
    <property type="entry name" value="TonB-dependent receptor, beta-barrel domain"/>
    <property type="match status" value="1"/>
</dbReference>
<evidence type="ECO:0000256" key="1">
    <source>
        <dbReference type="ARBA" id="ARBA00004442"/>
    </source>
</evidence>
<accession>A0A3N5CTY9</accession>
<comment type="caution">
    <text evidence="9">The sequence shown here is derived from an EMBL/GenBank/DDBJ whole genome shotgun (WGS) entry which is preliminary data.</text>
</comment>
<keyword evidence="10" id="KW-1185">Reference proteome</keyword>
<gene>
    <name evidence="9" type="ORF">EG799_11455</name>
</gene>
<dbReference type="InterPro" id="IPR012910">
    <property type="entry name" value="Plug_dom"/>
</dbReference>
<dbReference type="NCBIfam" id="TIGR01782">
    <property type="entry name" value="TonB-Xanth-Caul"/>
    <property type="match status" value="1"/>
</dbReference>
<feature type="domain" description="TonB-dependent receptor plug" evidence="8">
    <location>
        <begin position="80"/>
        <end position="197"/>
    </location>
</feature>
<dbReference type="Proteomes" id="UP000275232">
    <property type="component" value="Unassembled WGS sequence"/>
</dbReference>
<evidence type="ECO:0000259" key="8">
    <source>
        <dbReference type="Pfam" id="PF07715"/>
    </source>
</evidence>
<dbReference type="Pfam" id="PF00593">
    <property type="entry name" value="TonB_dep_Rec_b-barrel"/>
    <property type="match status" value="1"/>
</dbReference>
<dbReference type="GO" id="GO:0009279">
    <property type="term" value="C:cell outer membrane"/>
    <property type="evidence" value="ECO:0007669"/>
    <property type="project" value="UniProtKB-SubCell"/>
</dbReference>
<feature type="signal peptide" evidence="6">
    <location>
        <begin position="1"/>
        <end position="39"/>
    </location>
</feature>
<comment type="similarity">
    <text evidence="4">Belongs to the TonB-dependent receptor family.</text>
</comment>
<name>A0A3N5CTY9_9SPHN</name>
<feature type="chain" id="PRO_5018029599" evidence="6">
    <location>
        <begin position="40"/>
        <end position="1056"/>
    </location>
</feature>
<dbReference type="Gene3D" id="2.170.130.10">
    <property type="entry name" value="TonB-dependent receptor, plug domain"/>
    <property type="match status" value="1"/>
</dbReference>
<dbReference type="PANTHER" id="PTHR40980:SF3">
    <property type="entry name" value="TONB-DEPENDENT RECEPTOR-LIKE BETA-BARREL DOMAIN-CONTAINING PROTEIN"/>
    <property type="match status" value="1"/>
</dbReference>
<dbReference type="InterPro" id="IPR036942">
    <property type="entry name" value="Beta-barrel_TonB_sf"/>
</dbReference>
<dbReference type="RefSeq" id="WP_123881319.1">
    <property type="nucleotide sequence ID" value="NZ_RPFZ01000001.1"/>
</dbReference>
<organism evidence="9 10">
    <name type="scientific">Aurantiacibacter spongiae</name>
    <dbReference type="NCBI Taxonomy" id="2488860"/>
    <lineage>
        <taxon>Bacteria</taxon>
        <taxon>Pseudomonadati</taxon>
        <taxon>Pseudomonadota</taxon>
        <taxon>Alphaproteobacteria</taxon>
        <taxon>Sphingomonadales</taxon>
        <taxon>Erythrobacteraceae</taxon>
        <taxon>Aurantiacibacter</taxon>
    </lineage>
</organism>
<dbReference type="InterPro" id="IPR000531">
    <property type="entry name" value="Beta-barrel_TonB"/>
</dbReference>
<evidence type="ECO:0000256" key="4">
    <source>
        <dbReference type="RuleBase" id="RU003357"/>
    </source>
</evidence>
<dbReference type="EMBL" id="RPFZ01000001">
    <property type="protein sequence ID" value="RPF72167.1"/>
    <property type="molecule type" value="Genomic_DNA"/>
</dbReference>
<dbReference type="OrthoDB" id="5476657at2"/>
<keyword evidence="6" id="KW-0732">Signal</keyword>
<dbReference type="InterPro" id="IPR037066">
    <property type="entry name" value="Plug_dom_sf"/>
</dbReference>
<dbReference type="PANTHER" id="PTHR40980">
    <property type="entry name" value="PLUG DOMAIN-CONTAINING PROTEIN"/>
    <property type="match status" value="1"/>
</dbReference>
<evidence type="ECO:0000313" key="9">
    <source>
        <dbReference type="EMBL" id="RPF72167.1"/>
    </source>
</evidence>
<reference evidence="9 10" key="1">
    <citation type="submission" date="2018-11" db="EMBL/GenBank/DDBJ databases">
        <title>Erythrobacter spongiae sp. nov., isolated from a marine sponge.</title>
        <authorList>
            <person name="Zhuang L."/>
            <person name="Luo L."/>
        </authorList>
    </citation>
    <scope>NUCLEOTIDE SEQUENCE [LARGE SCALE GENOMIC DNA]</scope>
    <source>
        <strain evidence="9 10">HN-E23</strain>
    </source>
</reference>
<keyword evidence="4" id="KW-0798">TonB box</keyword>
<dbReference type="Pfam" id="PF07715">
    <property type="entry name" value="Plug"/>
    <property type="match status" value="1"/>
</dbReference>
<evidence type="ECO:0000256" key="6">
    <source>
        <dbReference type="SAM" id="SignalP"/>
    </source>
</evidence>
<keyword evidence="3" id="KW-0998">Cell outer membrane</keyword>
<proteinExistence type="inferred from homology"/>
<dbReference type="SUPFAM" id="SSF56935">
    <property type="entry name" value="Porins"/>
    <property type="match status" value="1"/>
</dbReference>
<feature type="compositionally biased region" description="Basic and acidic residues" evidence="5">
    <location>
        <begin position="41"/>
        <end position="51"/>
    </location>
</feature>
<dbReference type="AlphaFoldDB" id="A0A3N5CTY9"/>
<protein>
    <submittedName>
        <fullName evidence="9">TonB-dependent receptor</fullName>
    </submittedName>
</protein>
<keyword evidence="2 4" id="KW-0472">Membrane</keyword>
<feature type="region of interest" description="Disordered" evidence="5">
    <location>
        <begin position="41"/>
        <end position="61"/>
    </location>
</feature>
<evidence type="ECO:0000256" key="2">
    <source>
        <dbReference type="ARBA" id="ARBA00023136"/>
    </source>
</evidence>
<feature type="domain" description="TonB-dependent receptor-like beta-barrel" evidence="7">
    <location>
        <begin position="469"/>
        <end position="1023"/>
    </location>
</feature>
<dbReference type="InterPro" id="IPR010104">
    <property type="entry name" value="TonB_rcpt_bac"/>
</dbReference>
<sequence length="1056" mass="114286">MAVDQSIRRFSLNAAFRPARLLAGASLLSLAWIAAPAHAQDESAQQDREPIPENADPDDEGNAIIVTGIRASLERAMDIKRESSGVVDAISAEDIGKFPDTNLAESLQRIPGVSINRVNGEGSQVTVRGFGPQFNLVTVNGRQLATSFVNAAGGDQSVDFNRATSRSFDFNNLASEGVQRLEVYKTGRAFVPSGGIGATINIVTQRPLDAAGYGLRGSVAAKGLYDLSNEDFRIDPEFSGIVTWTDPEDMFGVSLFGAYQKRNSTAASATSNDWNIAPFSAFPGRGSTTEVNGAPSDPDALVAVLNDSRYHYSEYERERINLSGSAQYQPLETLTFTADALFASNAVSEARSDQGNWFNRPFDTITFDNSDTVPTAVFISEGAGYGTKDIGFEQQYRATKTDLYSYGLNAEWEAAPNFIVSLDGNHSISKSRPDASNGASSTLVSIGAPVVDAHSVDYSGEVPQQMWVFDDSGAGTDGILGTADDRGNNNGVLDLGDLGTQVQRTNAASQRQRVDQVSGNLGWEFAGNSRFDIGMSYIDSNMTSARIQTQQTLGDWGIGNVGDVQQLAGDLVEEFCLECQFDHYNVTNAQTAFRGNAVDLYNIFAPYYEDRGNPINVTGNDYDEVSERIFALYAQLTWDGDFMGRPAGLVAGIRFENTNVEAYSRVAQPDRIEWDSDNDFSIVIGDTVTEITRDGEYSNLLPSIDFRIEPADDLVARISYSKTIARADYGNLFASQAAGAPNRPTALGGVPGGNQGNPNLLPLVADNFDASLEWYFAPTSYVSAAFFYKKVKNFVGVGQEDLNLFGLRDPSSGQAGTRSGDALAEIDRLGVELSDVSLFTLTALIDKYEGDLAAASAEFQANLNANGQLDQAFVDTVLADRDVIANGADPLFDFQVQTPINNREGNIHGFELQGQYFFGTTGFGVSGSFTKVYGDVNVDILSDPGTNVYALVGLADSFNVTGIYEQGPLSARVSYNWRDKFLAAVNRGAGRSPVFFEPFGTLDASLTYDLTDNVSLSLDAINILSEPVRSYGRDEKQIWFAQELKPRILGGVRFRF</sequence>
<evidence type="ECO:0000256" key="3">
    <source>
        <dbReference type="ARBA" id="ARBA00023237"/>
    </source>
</evidence>
<evidence type="ECO:0000259" key="7">
    <source>
        <dbReference type="Pfam" id="PF00593"/>
    </source>
</evidence>
<comment type="subcellular location">
    <subcellularLocation>
        <location evidence="1 4">Cell outer membrane</location>
    </subcellularLocation>
</comment>